<dbReference type="Proteomes" id="UP000250245">
    <property type="component" value="Unassembled WGS sequence"/>
</dbReference>
<name>A0A2X3AUL7_9ACTO</name>
<organism evidence="1 2">
    <name type="scientific">Mobiluncus curtisii</name>
    <dbReference type="NCBI Taxonomy" id="2051"/>
    <lineage>
        <taxon>Bacteria</taxon>
        <taxon>Bacillati</taxon>
        <taxon>Actinomycetota</taxon>
        <taxon>Actinomycetes</taxon>
        <taxon>Actinomycetales</taxon>
        <taxon>Actinomycetaceae</taxon>
        <taxon>Mobiluncus</taxon>
    </lineage>
</organism>
<evidence type="ECO:0000313" key="2">
    <source>
        <dbReference type="Proteomes" id="UP000250245"/>
    </source>
</evidence>
<evidence type="ECO:0000313" key="1">
    <source>
        <dbReference type="EMBL" id="SQB65170.1"/>
    </source>
</evidence>
<proteinExistence type="predicted"/>
<reference evidence="1 2" key="1">
    <citation type="submission" date="2018-06" db="EMBL/GenBank/DDBJ databases">
        <authorList>
            <consortium name="Pathogen Informatics"/>
            <person name="Doyle S."/>
        </authorList>
    </citation>
    <scope>NUCLEOTIDE SEQUENCE [LARGE SCALE GENOMIC DNA]</scope>
    <source>
        <strain evidence="1 2">NCTC11820</strain>
    </source>
</reference>
<dbReference type="GeneID" id="55565345"/>
<sequence length="228" mass="24206">MYGFTLDHKISSKQLGLRFTAPVEIPAATRRVDDIEVSGRAGSLTRFAGWKDTEISLPLAVKGGVEAYRQACFVLMDASAISFSGEPGLFRYLKHVEVSPLVREMGSWGMFQADLTCAPFTYLDAGLKSATLDASGTITNPGLLPADPVITVFGTGQLELTINSTKHVVASPAGQVTLDSARLVGHVAGKAQSDALTGVFPQLQPGANQIEFGAGVSKIVVQPNWRTL</sequence>
<dbReference type="EMBL" id="UASJ01000001">
    <property type="protein sequence ID" value="SQB65170.1"/>
    <property type="molecule type" value="Genomic_DNA"/>
</dbReference>
<accession>A0A2X3AUL7</accession>
<protein>
    <submittedName>
        <fullName evidence="1">Phage-related protein</fullName>
    </submittedName>
</protein>
<gene>
    <name evidence="1" type="ORF">NCTC11820_01370</name>
</gene>
<dbReference type="RefSeq" id="WP_013189224.1">
    <property type="nucleotide sequence ID" value="NZ_CP068112.1"/>
</dbReference>
<dbReference type="AlphaFoldDB" id="A0A2X3AUL7"/>
<dbReference type="OMA" id="FMEIRPR"/>